<accession>A0A6B2E8C1</accession>
<dbReference type="SMART" id="SM01000">
    <property type="entry name" value="Aha1_N"/>
    <property type="match status" value="1"/>
</dbReference>
<dbReference type="GO" id="GO:0001671">
    <property type="term" value="F:ATPase activator activity"/>
    <property type="evidence" value="ECO:0007669"/>
    <property type="project" value="InterPro"/>
</dbReference>
<dbReference type="CDD" id="cd08892">
    <property type="entry name" value="SRPBCC_Aha1"/>
    <property type="match status" value="1"/>
</dbReference>
<dbReference type="EMBL" id="GIFK01000247">
    <property type="protein sequence ID" value="NBJ57950.1"/>
    <property type="molecule type" value="Transcribed_RNA"/>
</dbReference>
<comment type="similarity">
    <text evidence="1">Belongs to the AHA1 family.</text>
</comment>
<dbReference type="InterPro" id="IPR023393">
    <property type="entry name" value="START-like_dom_sf"/>
</dbReference>
<name>A0A6B2E8C1_9DIPT</name>
<dbReference type="Pfam" id="PF09229">
    <property type="entry name" value="Aha1_N"/>
    <property type="match status" value="1"/>
</dbReference>
<dbReference type="GO" id="GO:0006457">
    <property type="term" value="P:protein folding"/>
    <property type="evidence" value="ECO:0007669"/>
    <property type="project" value="TreeGrafter"/>
</dbReference>
<dbReference type="AlphaFoldDB" id="A0A6B2E8C1"/>
<dbReference type="PANTHER" id="PTHR13009:SF22">
    <property type="entry name" value="LD43819P"/>
    <property type="match status" value="1"/>
</dbReference>
<dbReference type="PANTHER" id="PTHR13009">
    <property type="entry name" value="HEAT SHOCK PROTEIN 90 HSP90 CO-CHAPERONE AHA-1"/>
    <property type="match status" value="1"/>
</dbReference>
<organism evidence="3">
    <name type="scientific">Phlebotomus kandelakii</name>
    <dbReference type="NCBI Taxonomy" id="1109342"/>
    <lineage>
        <taxon>Eukaryota</taxon>
        <taxon>Metazoa</taxon>
        <taxon>Ecdysozoa</taxon>
        <taxon>Arthropoda</taxon>
        <taxon>Hexapoda</taxon>
        <taxon>Insecta</taxon>
        <taxon>Pterygota</taxon>
        <taxon>Neoptera</taxon>
        <taxon>Endopterygota</taxon>
        <taxon>Diptera</taxon>
        <taxon>Nematocera</taxon>
        <taxon>Psychodoidea</taxon>
        <taxon>Psychodidae</taxon>
        <taxon>Phlebotomus</taxon>
        <taxon>Larroussius</taxon>
    </lineage>
</organism>
<feature type="domain" description="Activator of Hsp90 ATPase AHSA1-like N-terminal" evidence="2">
    <location>
        <begin position="29"/>
        <end position="163"/>
    </location>
</feature>
<dbReference type="SUPFAM" id="SSF55961">
    <property type="entry name" value="Bet v1-like"/>
    <property type="match status" value="1"/>
</dbReference>
<keyword evidence="3" id="KW-0346">Stress response</keyword>
<dbReference type="InterPro" id="IPR015310">
    <property type="entry name" value="AHSA1-like_N"/>
</dbReference>
<dbReference type="SUPFAM" id="SSF103111">
    <property type="entry name" value="Activator of Hsp90 ATPase, Aha1"/>
    <property type="match status" value="1"/>
</dbReference>
<dbReference type="InterPro" id="IPR013538">
    <property type="entry name" value="ASHA1/2-like_C"/>
</dbReference>
<reference evidence="3" key="1">
    <citation type="submission" date="2019-10" db="EMBL/GenBank/DDBJ databases">
        <title>Short sand fly seasons in Tbilisi, Georgia, hinder development of host immunity to saliva of the visceral leishmaniasis vector Phlebotomus kandelakii.</title>
        <authorList>
            <person name="Oliveira F."/>
            <person name="Giorgobiani E."/>
            <person name="Guimaraes-Costa A.B."/>
            <person name="Abdeladhim M."/>
            <person name="Oristian J."/>
            <person name="Tskhvaradze L."/>
            <person name="Tsertsvadze N."/>
            <person name="Zakalashvili M."/>
            <person name="Valenzuela J.G."/>
            <person name="Kamhawi S."/>
        </authorList>
    </citation>
    <scope>NUCLEOTIDE SEQUENCE</scope>
    <source>
        <strain evidence="3">Wild-capture in Tbilisi</strain>
        <tissue evidence="3">Salivary glands</tissue>
    </source>
</reference>
<dbReference type="Gene3D" id="3.15.10.20">
    <property type="entry name" value="Activator of Hsp90 ATPase Aha1, N-terminal domain"/>
    <property type="match status" value="1"/>
</dbReference>
<protein>
    <submittedName>
        <fullName evidence="3">Putative activator of 90 kDa heat shock protein atpase log 1</fullName>
    </submittedName>
</protein>
<evidence type="ECO:0000256" key="1">
    <source>
        <dbReference type="ARBA" id="ARBA00006817"/>
    </source>
</evidence>
<dbReference type="InterPro" id="IPR036338">
    <property type="entry name" value="Aha1"/>
</dbReference>
<proteinExistence type="inferred from homology"/>
<dbReference type="Gene3D" id="3.30.530.20">
    <property type="match status" value="1"/>
</dbReference>
<evidence type="ECO:0000313" key="3">
    <source>
        <dbReference type="EMBL" id="NBJ57950.1"/>
    </source>
</evidence>
<dbReference type="GO" id="GO:0051087">
    <property type="term" value="F:protein-folding chaperone binding"/>
    <property type="evidence" value="ECO:0007669"/>
    <property type="project" value="InterPro"/>
</dbReference>
<dbReference type="Pfam" id="PF08327">
    <property type="entry name" value="AHSA1"/>
    <property type="match status" value="1"/>
</dbReference>
<evidence type="ECO:0000259" key="2">
    <source>
        <dbReference type="SMART" id="SM01000"/>
    </source>
</evidence>
<sequence length="343" mass="38957">MAKWGEGDPRWIVEERPDATNVNNWHWTEKNATPWSKEKLRALLQDFEVDVGGVKVTVTEIEKLEGESSANNRKGKLIFFYEWNIVAKWRGVLPEDDTPATGKITIPNLSEENDLEDIDVLVTADENDSRSDKLKEFMYNVGRGEIRELLGVYVKELREEFSKGMILPKKDGQVPKPDGVSNIRSGFNKKISIDPVVNSQTAKTSGHKLDVVTITMSENFQCQANALYDALTRVEMVTAFTRAHVKMDPIKGGAFAYFGGNVTGKFQELVPSKRIKQTWRLKQWPEGHFSTVLMEIEEKDDHSVLTLTQTGVPGSEEEATRNNWKRYYWDSIKQTFGFGSFLG</sequence>
<dbReference type="GO" id="GO:0005829">
    <property type="term" value="C:cytosol"/>
    <property type="evidence" value="ECO:0007669"/>
    <property type="project" value="TreeGrafter"/>
</dbReference>